<dbReference type="KEGG" id="ssao:94301328"/>
<comment type="caution">
    <text evidence="1">The sequence shown here is derived from an EMBL/GenBank/DDBJ whole genome shotgun (WGS) entry which is preliminary data.</text>
</comment>
<gene>
    <name evidence="1" type="ORF">SS50377_27305</name>
</gene>
<proteinExistence type="predicted"/>
<accession>A0A9P8RVX6</accession>
<dbReference type="RefSeq" id="XP_067761784.1">
    <property type="nucleotide sequence ID" value="XM_067911097.1"/>
</dbReference>
<dbReference type="AlphaFoldDB" id="A0A9P8RVX6"/>
<organism evidence="1 2">
    <name type="scientific">Spironucleus salmonicida</name>
    <dbReference type="NCBI Taxonomy" id="348837"/>
    <lineage>
        <taxon>Eukaryota</taxon>
        <taxon>Metamonada</taxon>
        <taxon>Diplomonadida</taxon>
        <taxon>Hexamitidae</taxon>
        <taxon>Hexamitinae</taxon>
        <taxon>Spironucleus</taxon>
    </lineage>
</organism>
<sequence>MYICIIKLFSLSKILQYCHISIQKYILQKLELEQMKGLPPNPKRPGFMQQKTHSIEYIKYSEKSIVSQRNSSYDHLLLTAVSNRSTFKEKDITIKPSFSNMNFLINQSNEALCSQQSDSYVSLISDDCIDMNLE</sequence>
<evidence type="ECO:0000313" key="1">
    <source>
        <dbReference type="EMBL" id="KAH0571011.1"/>
    </source>
</evidence>
<dbReference type="Proteomes" id="UP000018208">
    <property type="component" value="Unassembled WGS sequence"/>
</dbReference>
<protein>
    <submittedName>
        <fullName evidence="1">Uncharacterized protein</fullName>
    </submittedName>
</protein>
<keyword evidence="2" id="KW-1185">Reference proteome</keyword>
<evidence type="ECO:0000313" key="2">
    <source>
        <dbReference type="Proteomes" id="UP000018208"/>
    </source>
</evidence>
<dbReference type="GeneID" id="94301328"/>
<reference evidence="1 2" key="1">
    <citation type="journal article" date="2014" name="PLoS Genet.">
        <title>The Genome of Spironucleus salmonicida Highlights a Fish Pathogen Adapted to Fluctuating Environments.</title>
        <authorList>
            <person name="Xu F."/>
            <person name="Jerlstrom-Hultqvist J."/>
            <person name="Einarsson E."/>
            <person name="Astvaldsson A."/>
            <person name="Svard S.G."/>
            <person name="Andersson J.O."/>
        </authorList>
    </citation>
    <scope>NUCLEOTIDE SEQUENCE [LARGE SCALE GENOMIC DNA]</scope>
    <source>
        <strain evidence="1 2">ATCC 50377</strain>
    </source>
</reference>
<name>A0A9P8RVX6_9EUKA</name>
<dbReference type="EMBL" id="AUWU02000007">
    <property type="protein sequence ID" value="KAH0571011.1"/>
    <property type="molecule type" value="Genomic_DNA"/>
</dbReference>